<sequence length="101" mass="11501">MDPKNVLRWNKGASAVYALGIWTMVGSYFYFKYTGKCDDLPGEVCTTPVKEKNPNEVVYETAHMKSVIVYKKDFVPYRIRIMNFIESFNNGTASGDKDDGK</sequence>
<proteinExistence type="predicted"/>
<dbReference type="AlphaFoldDB" id="A0AAW0Q1T2"/>
<dbReference type="InterPro" id="IPR038831">
    <property type="entry name" value="SMIM26"/>
</dbReference>
<comment type="caution">
    <text evidence="2">The sequence shown here is derived from an EMBL/GenBank/DDBJ whole genome shotgun (WGS) entry which is preliminary data.</text>
</comment>
<keyword evidence="1" id="KW-0812">Transmembrane</keyword>
<evidence type="ECO:0008006" key="4">
    <source>
        <dbReference type="Google" id="ProtNLM"/>
    </source>
</evidence>
<keyword evidence="1" id="KW-0472">Membrane</keyword>
<keyword evidence="3" id="KW-1185">Reference proteome</keyword>
<evidence type="ECO:0000313" key="2">
    <source>
        <dbReference type="EMBL" id="KAK7930708.1"/>
    </source>
</evidence>
<evidence type="ECO:0000256" key="1">
    <source>
        <dbReference type="SAM" id="Phobius"/>
    </source>
</evidence>
<dbReference type="PANTHER" id="PTHR40386:SF1">
    <property type="entry name" value="SMALL INTEGRAL MEMBRANE PROTEIN 26"/>
    <property type="match status" value="1"/>
</dbReference>
<dbReference type="Proteomes" id="UP001460270">
    <property type="component" value="Unassembled WGS sequence"/>
</dbReference>
<name>A0AAW0Q1T2_9GOBI</name>
<dbReference type="PANTHER" id="PTHR40386">
    <property type="entry name" value="SMALL INTEGRAL MEMBRANE PROTEIN 26"/>
    <property type="match status" value="1"/>
</dbReference>
<dbReference type="EMBL" id="JBBPFD010000004">
    <property type="protein sequence ID" value="KAK7930708.1"/>
    <property type="molecule type" value="Genomic_DNA"/>
</dbReference>
<reference evidence="3" key="1">
    <citation type="submission" date="2024-04" db="EMBL/GenBank/DDBJ databases">
        <title>Salinicola lusitanus LLJ914,a marine bacterium isolated from the Okinawa Trough.</title>
        <authorList>
            <person name="Li J."/>
        </authorList>
    </citation>
    <scope>NUCLEOTIDE SEQUENCE [LARGE SCALE GENOMIC DNA]</scope>
</reference>
<evidence type="ECO:0000313" key="3">
    <source>
        <dbReference type="Proteomes" id="UP001460270"/>
    </source>
</evidence>
<gene>
    <name evidence="2" type="ORF">WMY93_007103</name>
</gene>
<feature type="transmembrane region" description="Helical" evidence="1">
    <location>
        <begin position="12"/>
        <end position="31"/>
    </location>
</feature>
<keyword evidence="1" id="KW-1133">Transmembrane helix</keyword>
<protein>
    <recommendedName>
        <fullName evidence="4">Small integral membrane protein 26</fullName>
    </recommendedName>
</protein>
<accession>A0AAW0Q1T2</accession>
<organism evidence="2 3">
    <name type="scientific">Mugilogobius chulae</name>
    <name type="common">yellowstripe goby</name>
    <dbReference type="NCBI Taxonomy" id="88201"/>
    <lineage>
        <taxon>Eukaryota</taxon>
        <taxon>Metazoa</taxon>
        <taxon>Chordata</taxon>
        <taxon>Craniata</taxon>
        <taxon>Vertebrata</taxon>
        <taxon>Euteleostomi</taxon>
        <taxon>Actinopterygii</taxon>
        <taxon>Neopterygii</taxon>
        <taxon>Teleostei</taxon>
        <taxon>Neoteleostei</taxon>
        <taxon>Acanthomorphata</taxon>
        <taxon>Gobiaria</taxon>
        <taxon>Gobiiformes</taxon>
        <taxon>Gobioidei</taxon>
        <taxon>Gobiidae</taxon>
        <taxon>Gobionellinae</taxon>
        <taxon>Mugilogobius</taxon>
    </lineage>
</organism>